<reference evidence="1" key="1">
    <citation type="submission" date="2023-07" db="EMBL/GenBank/DDBJ databases">
        <title>Two novel species in the genus Flavivirga.</title>
        <authorList>
            <person name="Kwon K."/>
        </authorList>
    </citation>
    <scope>NUCLEOTIDE SEQUENCE</scope>
    <source>
        <strain evidence="1">KCTC 52353</strain>
    </source>
</reference>
<accession>A0ABT8WBY3</accession>
<keyword evidence="2" id="KW-1185">Reference proteome</keyword>
<dbReference type="EMBL" id="JAUOEK010000120">
    <property type="protein sequence ID" value="MDO5970554.1"/>
    <property type="molecule type" value="Genomic_DNA"/>
</dbReference>
<dbReference type="SUPFAM" id="SSF53756">
    <property type="entry name" value="UDP-Glycosyltransferase/glycogen phosphorylase"/>
    <property type="match status" value="1"/>
</dbReference>
<dbReference type="RefSeq" id="WP_303278242.1">
    <property type="nucleotide sequence ID" value="NZ_JAUOEK010000120.1"/>
</dbReference>
<sequence>MKTLGLVITDGVGFRNYILSDFLSEAQSHFDKIVIFSGLPKSSFDGFQTPNSYIEELEDFREKPTVWFFRKLKEVAHLQNHKKNNFGIQSNLKIHYPRTFSKRAIFTRLIFLWTYFFHSETWISLYYKLQRQSFKKNKTTHSYIDLLEIHKPDALFFTHQRPPYIAPLILAANVLKIKTITFIFSWDNLASKGRMSGDFDNYFVWSDLMKKELLEFYSRVKESQIQVVGTPQFESYVLEKYEVNKDAFYDKFNLDKSKRIICYSCADSSIGKNDEVHVRAVLSYINSQKELQLLVRTSPAEDGKRFKNLMSEFPDVRWNMPKWIQTRKAHSEMWSQRLPTEEDVIDLKSVLSFSDVNINMLSTMSLDFMIFGKPVINVAFGNLENGLYNDQKFLKYRHYKYVIDSSAVAIAKNELELHKYLKEALEHPEKRKENRQKILDFEIGKPILGTSKRIIEALKK</sequence>
<organism evidence="1 2">
    <name type="scientific">Flavivirga aquimarina</name>
    <dbReference type="NCBI Taxonomy" id="2027862"/>
    <lineage>
        <taxon>Bacteria</taxon>
        <taxon>Pseudomonadati</taxon>
        <taxon>Bacteroidota</taxon>
        <taxon>Flavobacteriia</taxon>
        <taxon>Flavobacteriales</taxon>
        <taxon>Flavobacteriaceae</taxon>
        <taxon>Flavivirga</taxon>
    </lineage>
</organism>
<dbReference type="InterPro" id="IPR043148">
    <property type="entry name" value="TagF_C"/>
</dbReference>
<name>A0ABT8WBY3_9FLAO</name>
<gene>
    <name evidence="1" type="ORF">Q4Q35_12125</name>
</gene>
<dbReference type="Gene3D" id="3.40.50.12580">
    <property type="match status" value="1"/>
</dbReference>
<evidence type="ECO:0000313" key="2">
    <source>
        <dbReference type="Proteomes" id="UP001176883"/>
    </source>
</evidence>
<dbReference type="Proteomes" id="UP001176883">
    <property type="component" value="Unassembled WGS sequence"/>
</dbReference>
<protein>
    <recommendedName>
        <fullName evidence="3">UDP-glycosyltransferase</fullName>
    </recommendedName>
</protein>
<evidence type="ECO:0008006" key="3">
    <source>
        <dbReference type="Google" id="ProtNLM"/>
    </source>
</evidence>
<proteinExistence type="predicted"/>
<comment type="caution">
    <text evidence="1">The sequence shown here is derived from an EMBL/GenBank/DDBJ whole genome shotgun (WGS) entry which is preliminary data.</text>
</comment>
<evidence type="ECO:0000313" key="1">
    <source>
        <dbReference type="EMBL" id="MDO5970554.1"/>
    </source>
</evidence>